<evidence type="ECO:0000256" key="5">
    <source>
        <dbReference type="ARBA" id="ARBA00022806"/>
    </source>
</evidence>
<dbReference type="GO" id="GO:0005524">
    <property type="term" value="F:ATP binding"/>
    <property type="evidence" value="ECO:0007669"/>
    <property type="project" value="UniProtKB-UniRule"/>
</dbReference>
<evidence type="ECO:0000256" key="9">
    <source>
        <dbReference type="ARBA" id="ARBA00023204"/>
    </source>
</evidence>
<evidence type="ECO:0000256" key="10">
    <source>
        <dbReference type="ARBA" id="ARBA00023235"/>
    </source>
</evidence>
<dbReference type="GO" id="GO:0005829">
    <property type="term" value="C:cytosol"/>
    <property type="evidence" value="ECO:0007669"/>
    <property type="project" value="TreeGrafter"/>
</dbReference>
<evidence type="ECO:0000313" key="18">
    <source>
        <dbReference type="EMBL" id="AFG36345.1"/>
    </source>
</evidence>
<dbReference type="EMBL" id="CP003282">
    <property type="protein sequence ID" value="AFG36345.1"/>
    <property type="molecule type" value="Genomic_DNA"/>
</dbReference>
<keyword evidence="7 15" id="KW-0067">ATP-binding</keyword>
<keyword evidence="9" id="KW-0234">DNA repair</keyword>
<keyword evidence="3" id="KW-0227">DNA damage</keyword>
<protein>
    <recommendedName>
        <fullName evidence="12">DNA 3'-5' helicase</fullName>
        <ecNumber evidence="12">5.6.2.4</ecNumber>
    </recommendedName>
    <alternativeName>
        <fullName evidence="13">DNA 3'-5' helicase II</fullName>
    </alternativeName>
</protein>
<dbReference type="PANTHER" id="PTHR11070">
    <property type="entry name" value="UVRD / RECB / PCRA DNA HELICASE FAMILY MEMBER"/>
    <property type="match status" value="1"/>
</dbReference>
<keyword evidence="2 15" id="KW-0547">Nucleotide-binding</keyword>
<evidence type="ECO:0000256" key="13">
    <source>
        <dbReference type="ARBA" id="ARBA00034923"/>
    </source>
</evidence>
<dbReference type="STRING" id="889378.Spiaf_0237"/>
<evidence type="ECO:0000256" key="15">
    <source>
        <dbReference type="PROSITE-ProRule" id="PRU00560"/>
    </source>
</evidence>
<dbReference type="PANTHER" id="PTHR11070:SF2">
    <property type="entry name" value="ATP-DEPENDENT DNA HELICASE SRS2"/>
    <property type="match status" value="1"/>
</dbReference>
<dbReference type="AlphaFoldDB" id="H9UFQ2"/>
<dbReference type="SUPFAM" id="SSF52980">
    <property type="entry name" value="Restriction endonuclease-like"/>
    <property type="match status" value="1"/>
</dbReference>
<dbReference type="PROSITE" id="PS51217">
    <property type="entry name" value="UVRD_HELICASE_CTER"/>
    <property type="match status" value="1"/>
</dbReference>
<evidence type="ECO:0000313" key="19">
    <source>
        <dbReference type="Proteomes" id="UP000007383"/>
    </source>
</evidence>
<evidence type="ECO:0000256" key="4">
    <source>
        <dbReference type="ARBA" id="ARBA00022801"/>
    </source>
</evidence>
<dbReference type="Gene3D" id="3.90.320.10">
    <property type="match status" value="1"/>
</dbReference>
<dbReference type="GO" id="GO:0043138">
    <property type="term" value="F:3'-5' DNA helicase activity"/>
    <property type="evidence" value="ECO:0007669"/>
    <property type="project" value="UniProtKB-EC"/>
</dbReference>
<dbReference type="GO" id="GO:0004527">
    <property type="term" value="F:exonuclease activity"/>
    <property type="evidence" value="ECO:0007669"/>
    <property type="project" value="UniProtKB-KW"/>
</dbReference>
<evidence type="ECO:0000256" key="11">
    <source>
        <dbReference type="ARBA" id="ARBA00034617"/>
    </source>
</evidence>
<keyword evidence="10" id="KW-0413">Isomerase</keyword>
<evidence type="ECO:0000259" key="17">
    <source>
        <dbReference type="PROSITE" id="PS51217"/>
    </source>
</evidence>
<dbReference type="InterPro" id="IPR027417">
    <property type="entry name" value="P-loop_NTPase"/>
</dbReference>
<keyword evidence="19" id="KW-1185">Reference proteome</keyword>
<organism evidence="18 19">
    <name type="scientific">Spirochaeta africana (strain ATCC 700263 / DSM 8902 / Z-7692)</name>
    <dbReference type="NCBI Taxonomy" id="889378"/>
    <lineage>
        <taxon>Bacteria</taxon>
        <taxon>Pseudomonadati</taxon>
        <taxon>Spirochaetota</taxon>
        <taxon>Spirochaetia</taxon>
        <taxon>Spirochaetales</taxon>
        <taxon>Spirochaetaceae</taxon>
        <taxon>Spirochaeta</taxon>
    </lineage>
</organism>
<evidence type="ECO:0000256" key="14">
    <source>
        <dbReference type="ARBA" id="ARBA00048988"/>
    </source>
</evidence>
<dbReference type="PROSITE" id="PS51198">
    <property type="entry name" value="UVRD_HELICASE_ATP_BIND"/>
    <property type="match status" value="1"/>
</dbReference>
<reference evidence="19" key="1">
    <citation type="journal article" date="2013" name="Stand. Genomic Sci.">
        <title>Complete genome sequence of the halophilic bacterium Spirochaeta africana type strain (Z-7692(T)) from the alkaline Lake Magadi in the East African Rift.</title>
        <authorList>
            <person name="Liolos K."/>
            <person name="Abt B."/>
            <person name="Scheuner C."/>
            <person name="Teshima H."/>
            <person name="Held B."/>
            <person name="Lapidus A."/>
            <person name="Nolan M."/>
            <person name="Lucas S."/>
            <person name="Deshpande S."/>
            <person name="Cheng J.F."/>
            <person name="Tapia R."/>
            <person name="Goodwin L.A."/>
            <person name="Pitluck S."/>
            <person name="Pagani I."/>
            <person name="Ivanova N."/>
            <person name="Mavromatis K."/>
            <person name="Mikhailova N."/>
            <person name="Huntemann M."/>
            <person name="Pati A."/>
            <person name="Chen A."/>
            <person name="Palaniappan K."/>
            <person name="Land M."/>
            <person name="Rohde M."/>
            <person name="Tindall B.J."/>
            <person name="Detter J.C."/>
            <person name="Goker M."/>
            <person name="Bristow J."/>
            <person name="Eisen J.A."/>
            <person name="Markowitz V."/>
            <person name="Hugenholtz P."/>
            <person name="Woyke T."/>
            <person name="Klenk H.P."/>
            <person name="Kyrpides N.C."/>
        </authorList>
    </citation>
    <scope>NUCLEOTIDE SEQUENCE</scope>
    <source>
        <strain evidence="19">ATCC 700263 / DSM 8902 / Z-7692</strain>
    </source>
</reference>
<feature type="domain" description="UvrD-like helicase ATP-binding" evidence="16">
    <location>
        <begin position="1"/>
        <end position="442"/>
    </location>
</feature>
<dbReference type="eggNOG" id="COG1074">
    <property type="taxonomic scope" value="Bacteria"/>
</dbReference>
<dbReference type="InterPro" id="IPR011604">
    <property type="entry name" value="PDDEXK-like_dom_sf"/>
</dbReference>
<dbReference type="GO" id="GO:0003677">
    <property type="term" value="F:DNA binding"/>
    <property type="evidence" value="ECO:0007669"/>
    <property type="project" value="UniProtKB-KW"/>
</dbReference>
<dbReference type="InterPro" id="IPR038726">
    <property type="entry name" value="PDDEXK_AddAB-type"/>
</dbReference>
<evidence type="ECO:0000256" key="6">
    <source>
        <dbReference type="ARBA" id="ARBA00022839"/>
    </source>
</evidence>
<dbReference type="InterPro" id="IPR000212">
    <property type="entry name" value="DNA_helicase_UvrD/REP"/>
</dbReference>
<keyword evidence="1" id="KW-0540">Nuclease</keyword>
<dbReference type="HOGENOM" id="CLU_001114_1_3_12"/>
<dbReference type="Pfam" id="PF13361">
    <property type="entry name" value="UvrD_C"/>
    <property type="match status" value="2"/>
</dbReference>
<evidence type="ECO:0000256" key="12">
    <source>
        <dbReference type="ARBA" id="ARBA00034808"/>
    </source>
</evidence>
<evidence type="ECO:0000256" key="1">
    <source>
        <dbReference type="ARBA" id="ARBA00022722"/>
    </source>
</evidence>
<gene>
    <name evidence="18" type="ordered locus">Spiaf_0237</name>
</gene>
<dbReference type="Proteomes" id="UP000007383">
    <property type="component" value="Chromosome"/>
</dbReference>
<dbReference type="KEGG" id="sfc:Spiaf_0237"/>
<feature type="binding site" evidence="15">
    <location>
        <begin position="21"/>
        <end position="28"/>
    </location>
    <ligand>
        <name>ATP</name>
        <dbReference type="ChEBI" id="CHEBI:30616"/>
    </ligand>
</feature>
<dbReference type="Gene3D" id="3.40.50.300">
    <property type="entry name" value="P-loop containing nucleotide triphosphate hydrolases"/>
    <property type="match status" value="4"/>
</dbReference>
<dbReference type="SUPFAM" id="SSF52540">
    <property type="entry name" value="P-loop containing nucleoside triphosphate hydrolases"/>
    <property type="match status" value="1"/>
</dbReference>
<evidence type="ECO:0000256" key="2">
    <source>
        <dbReference type="ARBA" id="ARBA00022741"/>
    </source>
</evidence>
<keyword evidence="5 15" id="KW-0347">Helicase</keyword>
<dbReference type="InterPro" id="IPR011335">
    <property type="entry name" value="Restrct_endonuc-II-like"/>
</dbReference>
<evidence type="ECO:0000256" key="3">
    <source>
        <dbReference type="ARBA" id="ARBA00022763"/>
    </source>
</evidence>
<dbReference type="RefSeq" id="WP_014454343.1">
    <property type="nucleotide sequence ID" value="NC_017098.1"/>
</dbReference>
<dbReference type="Gene3D" id="1.10.486.10">
    <property type="entry name" value="PCRA, domain 4"/>
    <property type="match status" value="1"/>
</dbReference>
<dbReference type="GO" id="GO:0000725">
    <property type="term" value="P:recombinational repair"/>
    <property type="evidence" value="ECO:0007669"/>
    <property type="project" value="TreeGrafter"/>
</dbReference>
<evidence type="ECO:0000259" key="16">
    <source>
        <dbReference type="PROSITE" id="PS51198"/>
    </source>
</evidence>
<comment type="catalytic activity">
    <reaction evidence="11">
        <text>Couples ATP hydrolysis with the unwinding of duplex DNA by translocating in the 3'-5' direction.</text>
        <dbReference type="EC" id="5.6.2.4"/>
    </reaction>
</comment>
<keyword evidence="8" id="KW-0238">DNA-binding</keyword>
<dbReference type="InterPro" id="IPR014017">
    <property type="entry name" value="DNA_helicase_UvrD-like_C"/>
</dbReference>
<name>H9UFQ2_SPIAZ</name>
<proteinExistence type="predicted"/>
<sequence>MQLHPKQQSAIETNTTAVVSAGAGSGKTMVLTRRYVRLIAEGYDVEEILTLTFTRKAAAEMRERIQHALAAAAADTRQPAAVRDRAVTAVARFPQARITTLDSFCNTIVRESARSYGITPEFTTDEQQVQQLLQQECLGFLAEHRESPGMQAWLQDFSVERVLQDGLIHLAAEEFSIAEPRCWRTYIDRTIDESLQQAEGLLQDIERLGAVVSGCPFPDNKFVNAMAAMLRRYPISLSQSPQEQCTALEHLARGVRGIRRPSRYRAEIAPWVDAARELHDLLKQQALLIVNAVRTIPYLQDIGELCNRLQERVIERKRAAGVLSFADVAGLALHALLNQPELRSYHAGRIRRIMIDEFQDNNQLQQDLLFVLALKDPDDQRIFRRPPQLADVAEDKLFFVGDEKQSIFRFRRADVAIFRGLSEQVGSYGGQTINLDVNYRSEPRLIAVFNQLFPLIFGDARQEYEARFESLEPRDAIEGITPCIELWLNEYRERDEQDGAGVLNSSESEAAYLADWLAEAVSTGSLLVSDGAGGVRPAAYRDCAILFRSGGSVMDFEEALRQRGIPYNSMIMRSLFLEAPANDLYAVLQLAVYPEDRSAYAAVLRSPLVGLDDRAVLQLLLTTELPPFPEQEQLQQLGLPQDQQQRLAHARGMWQFLQEQYDRLSPAELLDYLWYDCGYRWFLLRNPDNHAYLEHFEYLREWFSRPGVRLPELLQELRERLGSSTKYDGEEIVREQQDAVRILTVHSSKGLGFPVVVLARAGQRPSAPGGVPLGRYRGEPVFMLSDPASASTERASLLVHNAAEEEDLQQEAELKRLLYVALTRVQQHLVVSGIDVTKLSPAEGTVERTFGGLLRSALGLELDTDGQVSCGSEQLTVRWIPRVARTVQRGTGWQRDMQHAADCLAGAAVAPPPEYPGTASVSELAARMRSGEIRQIRTPDGAVLSADTAQIDLDAGAQQLPSLDVDARLEQLGWEDRFGSLCHFILEQRVVRPDRPDSLLEIEDAAAGRFQSRLSDEDWLPLWYAARTLAEQWFAGAAAGELGIQPGRALPHGVYRCGVFPELQAEREFLLPLEVDGRCCRVRGIMDITLEYQDRALVLDYKTDRQWDPLQHQVQLWIYRAALQGITGKAASAYVASLRSGQLQYLQDA</sequence>
<feature type="domain" description="UvrD-like helicase C-terminal" evidence="17">
    <location>
        <begin position="443"/>
        <end position="750"/>
    </location>
</feature>
<keyword evidence="4 15" id="KW-0378">Hydrolase</keyword>
<dbReference type="EC" id="5.6.2.4" evidence="12"/>
<dbReference type="Pfam" id="PF12705">
    <property type="entry name" value="PDDEXK_1"/>
    <property type="match status" value="1"/>
</dbReference>
<dbReference type="PATRIC" id="fig|889378.3.peg.239"/>
<dbReference type="InterPro" id="IPR014016">
    <property type="entry name" value="UvrD-like_ATP-bd"/>
</dbReference>
<comment type="catalytic activity">
    <reaction evidence="14">
        <text>ATP + H2O = ADP + phosphate + H(+)</text>
        <dbReference type="Rhea" id="RHEA:13065"/>
        <dbReference type="ChEBI" id="CHEBI:15377"/>
        <dbReference type="ChEBI" id="CHEBI:15378"/>
        <dbReference type="ChEBI" id="CHEBI:30616"/>
        <dbReference type="ChEBI" id="CHEBI:43474"/>
        <dbReference type="ChEBI" id="CHEBI:456216"/>
        <dbReference type="EC" id="5.6.2.4"/>
    </reaction>
</comment>
<dbReference type="Pfam" id="PF00580">
    <property type="entry name" value="UvrD-helicase"/>
    <property type="match status" value="1"/>
</dbReference>
<keyword evidence="6 18" id="KW-0269">Exonuclease</keyword>
<evidence type="ECO:0000256" key="7">
    <source>
        <dbReference type="ARBA" id="ARBA00022840"/>
    </source>
</evidence>
<accession>H9UFQ2</accession>
<evidence type="ECO:0000256" key="8">
    <source>
        <dbReference type="ARBA" id="ARBA00023125"/>
    </source>
</evidence>